<feature type="compositionally biased region" description="Polar residues" evidence="5">
    <location>
        <begin position="68"/>
        <end position="78"/>
    </location>
</feature>
<evidence type="ECO:0000313" key="8">
    <source>
        <dbReference type="Proteomes" id="UP000275078"/>
    </source>
</evidence>
<dbReference type="Pfam" id="PF00082">
    <property type="entry name" value="Peptidase_S8"/>
    <property type="match status" value="1"/>
</dbReference>
<dbReference type="GO" id="GO:0004252">
    <property type="term" value="F:serine-type endopeptidase activity"/>
    <property type="evidence" value="ECO:0007669"/>
    <property type="project" value="InterPro"/>
</dbReference>
<evidence type="ECO:0000313" key="7">
    <source>
        <dbReference type="EMBL" id="RPA81572.1"/>
    </source>
</evidence>
<evidence type="ECO:0000256" key="3">
    <source>
        <dbReference type="ARBA" id="ARBA00022801"/>
    </source>
</evidence>
<dbReference type="SUPFAM" id="SSF52743">
    <property type="entry name" value="Subtilisin-like"/>
    <property type="match status" value="1"/>
</dbReference>
<evidence type="ECO:0000256" key="1">
    <source>
        <dbReference type="ARBA" id="ARBA00011073"/>
    </source>
</evidence>
<keyword evidence="3" id="KW-0378">Hydrolase</keyword>
<dbReference type="EMBL" id="ML119678">
    <property type="protein sequence ID" value="RPA81572.1"/>
    <property type="molecule type" value="Genomic_DNA"/>
</dbReference>
<dbReference type="GO" id="GO:0006508">
    <property type="term" value="P:proteolysis"/>
    <property type="evidence" value="ECO:0007669"/>
    <property type="project" value="UniProtKB-KW"/>
</dbReference>
<proteinExistence type="inferred from homology"/>
<reference evidence="7 8" key="1">
    <citation type="journal article" date="2018" name="Nat. Ecol. Evol.">
        <title>Pezizomycetes genomes reveal the molecular basis of ectomycorrhizal truffle lifestyle.</title>
        <authorList>
            <person name="Murat C."/>
            <person name="Payen T."/>
            <person name="Noel B."/>
            <person name="Kuo A."/>
            <person name="Morin E."/>
            <person name="Chen J."/>
            <person name="Kohler A."/>
            <person name="Krizsan K."/>
            <person name="Balestrini R."/>
            <person name="Da Silva C."/>
            <person name="Montanini B."/>
            <person name="Hainaut M."/>
            <person name="Levati E."/>
            <person name="Barry K.W."/>
            <person name="Belfiori B."/>
            <person name="Cichocki N."/>
            <person name="Clum A."/>
            <person name="Dockter R.B."/>
            <person name="Fauchery L."/>
            <person name="Guy J."/>
            <person name="Iotti M."/>
            <person name="Le Tacon F."/>
            <person name="Lindquist E.A."/>
            <person name="Lipzen A."/>
            <person name="Malagnac F."/>
            <person name="Mello A."/>
            <person name="Molinier V."/>
            <person name="Miyauchi S."/>
            <person name="Poulain J."/>
            <person name="Riccioni C."/>
            <person name="Rubini A."/>
            <person name="Sitrit Y."/>
            <person name="Splivallo R."/>
            <person name="Traeger S."/>
            <person name="Wang M."/>
            <person name="Zifcakova L."/>
            <person name="Wipf D."/>
            <person name="Zambonelli A."/>
            <person name="Paolocci F."/>
            <person name="Nowrousian M."/>
            <person name="Ottonello S."/>
            <person name="Baldrian P."/>
            <person name="Spatafora J.W."/>
            <person name="Henrissat B."/>
            <person name="Nagy L.G."/>
            <person name="Aury J.M."/>
            <person name="Wincker P."/>
            <person name="Grigoriev I.V."/>
            <person name="Bonfante P."/>
            <person name="Martin F.M."/>
        </authorList>
    </citation>
    <scope>NUCLEOTIDE SEQUENCE [LARGE SCALE GENOMIC DNA]</scope>
    <source>
        <strain evidence="7 8">RN42</strain>
    </source>
</reference>
<feature type="domain" description="Peptidase S8/S53" evidence="6">
    <location>
        <begin position="369"/>
        <end position="583"/>
    </location>
</feature>
<keyword evidence="2" id="KW-0645">Protease</keyword>
<protein>
    <submittedName>
        <fullName evidence="7">Subtilisin-like protein</fullName>
    </submittedName>
</protein>
<evidence type="ECO:0000259" key="6">
    <source>
        <dbReference type="Pfam" id="PF00082"/>
    </source>
</evidence>
<evidence type="ECO:0000256" key="5">
    <source>
        <dbReference type="SAM" id="MobiDB-lite"/>
    </source>
</evidence>
<dbReference type="InterPro" id="IPR000209">
    <property type="entry name" value="Peptidase_S8/S53_dom"/>
</dbReference>
<name>A0A3N4I659_ASCIM</name>
<dbReference type="Gene3D" id="3.40.50.200">
    <property type="entry name" value="Peptidase S8/S53 domain"/>
    <property type="match status" value="1"/>
</dbReference>
<evidence type="ECO:0000256" key="2">
    <source>
        <dbReference type="ARBA" id="ARBA00022670"/>
    </source>
</evidence>
<accession>A0A3N4I659</accession>
<feature type="region of interest" description="Disordered" evidence="5">
    <location>
        <begin position="68"/>
        <end position="89"/>
    </location>
</feature>
<sequence length="604" mass="65677">MAEKEAVVFLRLHLEQPWNLVWTDSIIISHPEPSRIAITAVGLVHGLHRRGSAYTTAETLGVQSRSVSANPSRLTASDHTVLRSPESPPAENSHLFTIVLTTHPTAPSFPPGEFIMHNKPTTAAKPSGNSSDPFHPSKCDQLKEPRWIGYGVAANERPYRFRDNAPVFGSSLAYQIARGQQKPNPDGLVVIWVSLDSSLSADDLEDHYRRVYKLSVDHSARGIEGTGIVMDASTVVQLPPNVQKTAFYYAVFPNAVVPVLQADVAVKACGASDNKGQNLCGKVRVPTWAHGAVSGHWNQTSFEDGSLEGFKVQLPAGFDRARLGHGNAMFLMDAFLRERNNPSQELSDLQNVTRVDNGADFVPRPPQGYVNPDPELSTVGHAEAVAVLAAGRSYGVSADTIIIPISIIPHDTNVAQPSDIIRTILWMEVEVLRRRLENRCVLCMPLKGGVSPEDLQLQGRIEAELIAQPYGIVVVHAAGDDNRELTPAAPLYPQMSDQICVVGGLGRFGKWWGEREHPDRTPGSNYGAPVTFVAPSESIPVPTMRAGGFIDEVNGTSFAAAFVSGLVSCLQDGQRTPADILDLIRRHHTRGHVFNIDSDVLSID</sequence>
<dbReference type="PANTHER" id="PTHR43806">
    <property type="entry name" value="PEPTIDASE S8"/>
    <property type="match status" value="1"/>
</dbReference>
<dbReference type="CDD" id="cd00306">
    <property type="entry name" value="Peptidases_S8_S53"/>
    <property type="match status" value="1"/>
</dbReference>
<keyword evidence="4" id="KW-0720">Serine protease</keyword>
<dbReference type="OrthoDB" id="1896086at2759"/>
<gene>
    <name evidence="7" type="ORF">BJ508DRAFT_306403</name>
</gene>
<dbReference type="Proteomes" id="UP000275078">
    <property type="component" value="Unassembled WGS sequence"/>
</dbReference>
<organism evidence="7 8">
    <name type="scientific">Ascobolus immersus RN42</name>
    <dbReference type="NCBI Taxonomy" id="1160509"/>
    <lineage>
        <taxon>Eukaryota</taxon>
        <taxon>Fungi</taxon>
        <taxon>Dikarya</taxon>
        <taxon>Ascomycota</taxon>
        <taxon>Pezizomycotina</taxon>
        <taxon>Pezizomycetes</taxon>
        <taxon>Pezizales</taxon>
        <taxon>Ascobolaceae</taxon>
        <taxon>Ascobolus</taxon>
    </lineage>
</organism>
<dbReference type="InterPro" id="IPR036852">
    <property type="entry name" value="Peptidase_S8/S53_dom_sf"/>
</dbReference>
<keyword evidence="8" id="KW-1185">Reference proteome</keyword>
<comment type="similarity">
    <text evidence="1">Belongs to the peptidase S8 family.</text>
</comment>
<dbReference type="PANTHER" id="PTHR43806:SF11">
    <property type="entry name" value="CEREVISIN-RELATED"/>
    <property type="match status" value="1"/>
</dbReference>
<dbReference type="InterPro" id="IPR050131">
    <property type="entry name" value="Peptidase_S8_subtilisin-like"/>
</dbReference>
<evidence type="ECO:0000256" key="4">
    <source>
        <dbReference type="ARBA" id="ARBA00022825"/>
    </source>
</evidence>
<dbReference type="AlphaFoldDB" id="A0A3N4I659"/>
<dbReference type="STRING" id="1160509.A0A3N4I659"/>